<sequence length="640" mass="72667">MISIESSNTGNHGRKRYKSAQEVVPFDISPLNDITNVIGNSRQPGQRRENQSNFNRNYSCINLTDNDLVENTVTYDSDVPVGSIGISKKHNWTINTSQRIVPGFLVSTNARNNPSKRLKLFEDVFPLQNSPLSDITNVIDKDRPYGKRLGKQVQTQILTDITINNAFTNLDNNNLFENTLTYGTDVMVNRSWLSNTASSTNPGSINSINSGIHTSSQLIHDVVPLRSSPLGHITNVINYARPPVQCRGTQLQTQNTNDFTPNDAFIDLTRDNLVENSLTYGITNPEDGVAIVIDKPKRAYVRRNIATNLIAVNRLPRSIIDDSVDIVEVVQKQPLPRMNISRRSRRSVLELRQDKNVIDHPVLPSEYGDLGDAYECQFCHAEFWLDERCQKKAVDHTINKGSGPRIFRLHGQNYHLIGSLLPEDGTTPKFAQMYIYDTENEVLNRKNSVRRSSGDFDNALGPRDIVVELKSGKLRRINELNISYLALQYPLLLPYGEDGFTEDIPLTSQKNITENGRKYISVREYFAFRLHNRKDEATTILSSRRLFQQFIVDAHIIVETFRLNFVYLNQKKFRVDIYKGLEEAVVSGDYDPKCREKRIILPSTFFGGARCMIQNYQDAMAICRSVGYPDLFITFTCSPA</sequence>
<proteinExistence type="predicted"/>
<dbReference type="Pfam" id="PF14214">
    <property type="entry name" value="Helitron_like_N"/>
    <property type="match status" value="1"/>
</dbReference>
<organism evidence="2 3">
    <name type="scientific">Castilleja foliolosa</name>
    <dbReference type="NCBI Taxonomy" id="1961234"/>
    <lineage>
        <taxon>Eukaryota</taxon>
        <taxon>Viridiplantae</taxon>
        <taxon>Streptophyta</taxon>
        <taxon>Embryophyta</taxon>
        <taxon>Tracheophyta</taxon>
        <taxon>Spermatophyta</taxon>
        <taxon>Magnoliopsida</taxon>
        <taxon>eudicotyledons</taxon>
        <taxon>Gunneridae</taxon>
        <taxon>Pentapetalae</taxon>
        <taxon>asterids</taxon>
        <taxon>lamiids</taxon>
        <taxon>Lamiales</taxon>
        <taxon>Orobanchaceae</taxon>
        <taxon>Pedicularideae</taxon>
        <taxon>Castillejinae</taxon>
        <taxon>Castilleja</taxon>
    </lineage>
</organism>
<reference evidence="3" key="1">
    <citation type="journal article" date="2024" name="IScience">
        <title>Strigolactones Initiate the Formation of Haustorium-like Structures in Castilleja.</title>
        <authorList>
            <person name="Buerger M."/>
            <person name="Peterson D."/>
            <person name="Chory J."/>
        </authorList>
    </citation>
    <scope>NUCLEOTIDE SEQUENCE [LARGE SCALE GENOMIC DNA]</scope>
</reference>
<dbReference type="EMBL" id="JAVIJP010000078">
    <property type="protein sequence ID" value="KAL3618781.1"/>
    <property type="molecule type" value="Genomic_DNA"/>
</dbReference>
<accession>A0ABD3BNU3</accession>
<feature type="domain" description="Helitron helicase-like" evidence="1">
    <location>
        <begin position="525"/>
        <end position="639"/>
    </location>
</feature>
<comment type="caution">
    <text evidence="2">The sequence shown here is derived from an EMBL/GenBank/DDBJ whole genome shotgun (WGS) entry which is preliminary data.</text>
</comment>
<dbReference type="PANTHER" id="PTHR45786">
    <property type="entry name" value="DNA BINDING PROTEIN-LIKE"/>
    <property type="match status" value="1"/>
</dbReference>
<evidence type="ECO:0000313" key="3">
    <source>
        <dbReference type="Proteomes" id="UP001632038"/>
    </source>
</evidence>
<evidence type="ECO:0000259" key="1">
    <source>
        <dbReference type="Pfam" id="PF14214"/>
    </source>
</evidence>
<dbReference type="PANTHER" id="PTHR45786:SF66">
    <property type="entry name" value="HOOK MOTIF PROTEIN, PUTATIVE-RELATED"/>
    <property type="match status" value="1"/>
</dbReference>
<protein>
    <recommendedName>
        <fullName evidence="1">Helitron helicase-like domain-containing protein</fullName>
    </recommendedName>
</protein>
<dbReference type="InterPro" id="IPR025476">
    <property type="entry name" value="Helitron_helicase-like"/>
</dbReference>
<dbReference type="Proteomes" id="UP001632038">
    <property type="component" value="Unassembled WGS sequence"/>
</dbReference>
<name>A0ABD3BNU3_9LAMI</name>
<evidence type="ECO:0000313" key="2">
    <source>
        <dbReference type="EMBL" id="KAL3618781.1"/>
    </source>
</evidence>
<gene>
    <name evidence="2" type="ORF">CASFOL_037443</name>
</gene>
<dbReference type="AlphaFoldDB" id="A0ABD3BNU3"/>
<keyword evidence="3" id="KW-1185">Reference proteome</keyword>